<evidence type="ECO:0000259" key="7">
    <source>
        <dbReference type="Pfam" id="PF00892"/>
    </source>
</evidence>
<dbReference type="GO" id="GO:0016020">
    <property type="term" value="C:membrane"/>
    <property type="evidence" value="ECO:0007669"/>
    <property type="project" value="UniProtKB-SubCell"/>
</dbReference>
<keyword evidence="3 6" id="KW-0812">Transmembrane</keyword>
<dbReference type="InterPro" id="IPR050638">
    <property type="entry name" value="AA-Vitamin_Transporters"/>
</dbReference>
<name>A0A1I2Y356_9FIRM</name>
<evidence type="ECO:0000256" key="6">
    <source>
        <dbReference type="SAM" id="Phobius"/>
    </source>
</evidence>
<protein>
    <submittedName>
        <fullName evidence="8">EamA-like transporter family protein</fullName>
    </submittedName>
</protein>
<accession>A0A1I2Y356</accession>
<dbReference type="OrthoDB" id="9799821at2"/>
<evidence type="ECO:0000256" key="1">
    <source>
        <dbReference type="ARBA" id="ARBA00004141"/>
    </source>
</evidence>
<keyword evidence="5 6" id="KW-0472">Membrane</keyword>
<dbReference type="SUPFAM" id="SSF103481">
    <property type="entry name" value="Multidrug resistance efflux transporter EmrE"/>
    <property type="match status" value="1"/>
</dbReference>
<dbReference type="RefSeq" id="WP_092474039.1">
    <property type="nucleotide sequence ID" value="NZ_FOOX01000019.1"/>
</dbReference>
<proteinExistence type="inferred from homology"/>
<dbReference type="Proteomes" id="UP000199337">
    <property type="component" value="Unassembled WGS sequence"/>
</dbReference>
<organism evidence="8 9">
    <name type="scientific">Desulfotruncus arcticus DSM 17038</name>
    <dbReference type="NCBI Taxonomy" id="1121424"/>
    <lineage>
        <taxon>Bacteria</taxon>
        <taxon>Bacillati</taxon>
        <taxon>Bacillota</taxon>
        <taxon>Clostridia</taxon>
        <taxon>Eubacteriales</taxon>
        <taxon>Desulfallaceae</taxon>
        <taxon>Desulfotruncus</taxon>
    </lineage>
</organism>
<dbReference type="PANTHER" id="PTHR32322">
    <property type="entry name" value="INNER MEMBRANE TRANSPORTER"/>
    <property type="match status" value="1"/>
</dbReference>
<feature type="transmembrane region" description="Helical" evidence="6">
    <location>
        <begin position="37"/>
        <end position="55"/>
    </location>
</feature>
<evidence type="ECO:0000256" key="5">
    <source>
        <dbReference type="ARBA" id="ARBA00023136"/>
    </source>
</evidence>
<evidence type="ECO:0000313" key="9">
    <source>
        <dbReference type="Proteomes" id="UP000199337"/>
    </source>
</evidence>
<dbReference type="STRING" id="341036.SAMN05660649_04206"/>
<reference evidence="9" key="1">
    <citation type="submission" date="2016-10" db="EMBL/GenBank/DDBJ databases">
        <authorList>
            <person name="Varghese N."/>
            <person name="Submissions S."/>
        </authorList>
    </citation>
    <scope>NUCLEOTIDE SEQUENCE [LARGE SCALE GENOMIC DNA]</scope>
    <source>
        <strain evidence="9">DSM 17038</strain>
    </source>
</reference>
<feature type="transmembrane region" description="Helical" evidence="6">
    <location>
        <begin position="12"/>
        <end position="31"/>
    </location>
</feature>
<evidence type="ECO:0000256" key="2">
    <source>
        <dbReference type="ARBA" id="ARBA00007362"/>
    </source>
</evidence>
<evidence type="ECO:0000256" key="4">
    <source>
        <dbReference type="ARBA" id="ARBA00022989"/>
    </source>
</evidence>
<dbReference type="Pfam" id="PF00892">
    <property type="entry name" value="EamA"/>
    <property type="match status" value="1"/>
</dbReference>
<dbReference type="InterPro" id="IPR037185">
    <property type="entry name" value="EmrE-like"/>
</dbReference>
<sequence length="126" mass="13950">MTQKEIHQHYLRLILVTLMWGGTFVAARFIVREVPPFTAAFLRFAIAAAVLWVVMRASEKPPVKISFNQWLLLASLGLTGIFIYNAFFFTGLKYTTAGNGSLVIATNPVLTVIVTSIKNGSNLENC</sequence>
<keyword evidence="4 6" id="KW-1133">Transmembrane helix</keyword>
<gene>
    <name evidence="8" type="ORF">SAMN05660649_04206</name>
</gene>
<dbReference type="AlphaFoldDB" id="A0A1I2Y356"/>
<dbReference type="EMBL" id="FOOX01000019">
    <property type="protein sequence ID" value="SFH18761.1"/>
    <property type="molecule type" value="Genomic_DNA"/>
</dbReference>
<comment type="similarity">
    <text evidence="2">Belongs to the EamA transporter family.</text>
</comment>
<dbReference type="InterPro" id="IPR000620">
    <property type="entry name" value="EamA_dom"/>
</dbReference>
<feature type="transmembrane region" description="Helical" evidence="6">
    <location>
        <begin position="67"/>
        <end position="87"/>
    </location>
</feature>
<dbReference type="PANTHER" id="PTHR32322:SF2">
    <property type="entry name" value="EAMA DOMAIN-CONTAINING PROTEIN"/>
    <property type="match status" value="1"/>
</dbReference>
<evidence type="ECO:0000256" key="3">
    <source>
        <dbReference type="ARBA" id="ARBA00022692"/>
    </source>
</evidence>
<comment type="subcellular location">
    <subcellularLocation>
        <location evidence="1">Membrane</location>
        <topology evidence="1">Multi-pass membrane protein</topology>
    </subcellularLocation>
</comment>
<evidence type="ECO:0000313" key="8">
    <source>
        <dbReference type="EMBL" id="SFH18761.1"/>
    </source>
</evidence>
<keyword evidence="9" id="KW-1185">Reference proteome</keyword>
<feature type="domain" description="EamA" evidence="7">
    <location>
        <begin position="12"/>
        <end position="117"/>
    </location>
</feature>